<dbReference type="EnsemblFungi" id="MVLG_00442T0">
    <property type="protein sequence ID" value="MVLG_00442T0"/>
    <property type="gene ID" value="MVLG_00442"/>
</dbReference>
<organism evidence="2">
    <name type="scientific">Microbotryum lychnidis-dioicae (strain p1A1 Lamole / MvSl-1064)</name>
    <name type="common">Anther smut fungus</name>
    <dbReference type="NCBI Taxonomy" id="683840"/>
    <lineage>
        <taxon>Eukaryota</taxon>
        <taxon>Fungi</taxon>
        <taxon>Dikarya</taxon>
        <taxon>Basidiomycota</taxon>
        <taxon>Pucciniomycotina</taxon>
        <taxon>Microbotryomycetes</taxon>
        <taxon>Microbotryales</taxon>
        <taxon>Microbotryaceae</taxon>
        <taxon>Microbotryum</taxon>
    </lineage>
</organism>
<feature type="compositionally biased region" description="Polar residues" evidence="1">
    <location>
        <begin position="305"/>
        <end position="336"/>
    </location>
</feature>
<feature type="compositionally biased region" description="Low complexity" evidence="1">
    <location>
        <begin position="345"/>
        <end position="362"/>
    </location>
</feature>
<dbReference type="EMBL" id="AEIJ01000031">
    <property type="status" value="NOT_ANNOTATED_CDS"/>
    <property type="molecule type" value="Genomic_DNA"/>
</dbReference>
<evidence type="ECO:0000313" key="4">
    <source>
        <dbReference type="Proteomes" id="UP000017200"/>
    </source>
</evidence>
<feature type="region of interest" description="Disordered" evidence="1">
    <location>
        <begin position="262"/>
        <end position="407"/>
    </location>
</feature>
<feature type="compositionally biased region" description="Low complexity" evidence="1">
    <location>
        <begin position="978"/>
        <end position="990"/>
    </location>
</feature>
<evidence type="ECO:0000256" key="1">
    <source>
        <dbReference type="SAM" id="MobiDB-lite"/>
    </source>
</evidence>
<feature type="compositionally biased region" description="Polar residues" evidence="1">
    <location>
        <begin position="771"/>
        <end position="784"/>
    </location>
</feature>
<reference evidence="3" key="4">
    <citation type="submission" date="2015-06" db="UniProtKB">
        <authorList>
            <consortium name="EnsemblFungi"/>
        </authorList>
    </citation>
    <scope>IDENTIFICATION</scope>
</reference>
<dbReference type="OMA" id="AWSDVTM"/>
<protein>
    <submittedName>
        <fullName evidence="2 3">Uncharacterized protein</fullName>
    </submittedName>
</protein>
<dbReference type="EMBL" id="GL541644">
    <property type="protein sequence ID" value="KDE09545.1"/>
    <property type="molecule type" value="Genomic_DNA"/>
</dbReference>
<feature type="region of interest" description="Disordered" evidence="1">
    <location>
        <begin position="1007"/>
        <end position="1057"/>
    </location>
</feature>
<feature type="compositionally biased region" description="Polar residues" evidence="1">
    <location>
        <begin position="933"/>
        <end position="947"/>
    </location>
</feature>
<dbReference type="Proteomes" id="UP000017200">
    <property type="component" value="Unassembled WGS sequence"/>
</dbReference>
<reference evidence="4" key="1">
    <citation type="submission" date="2010-11" db="EMBL/GenBank/DDBJ databases">
        <title>The genome sequence of Microbotryum violaceum strain p1A1 Lamole.</title>
        <authorList>
            <person name="Cuomo C."/>
            <person name="Perlin M."/>
            <person name="Young S.K."/>
            <person name="Zeng Q."/>
            <person name="Gargeya S."/>
            <person name="Alvarado L."/>
            <person name="Berlin A."/>
            <person name="Chapman S.B."/>
            <person name="Chen Z."/>
            <person name="Freedman E."/>
            <person name="Gellesch M."/>
            <person name="Goldberg J."/>
            <person name="Griggs A."/>
            <person name="Gujja S."/>
            <person name="Heilman E."/>
            <person name="Heiman D."/>
            <person name="Howarth C."/>
            <person name="Mehta T."/>
            <person name="Neiman D."/>
            <person name="Pearson M."/>
            <person name="Roberts A."/>
            <person name="Saif S."/>
            <person name="Shea T."/>
            <person name="Shenoy N."/>
            <person name="Sisk P."/>
            <person name="Stolte C."/>
            <person name="Sykes S."/>
            <person name="White J."/>
            <person name="Yandava C."/>
            <person name="Haas B."/>
            <person name="Nusbaum C."/>
            <person name="Birren B."/>
        </authorList>
    </citation>
    <scope>NUCLEOTIDE SEQUENCE [LARGE SCALE GENOMIC DNA]</scope>
    <source>
        <strain evidence="4">p1A1 Lamole</strain>
    </source>
</reference>
<feature type="compositionally biased region" description="Polar residues" evidence="1">
    <location>
        <begin position="1028"/>
        <end position="1052"/>
    </location>
</feature>
<keyword evidence="4" id="KW-1185">Reference proteome</keyword>
<dbReference type="HOGENOM" id="CLU_286222_0_0_1"/>
<dbReference type="STRING" id="683840.U5GZ36"/>
<feature type="region of interest" description="Disordered" evidence="1">
    <location>
        <begin position="121"/>
        <end position="181"/>
    </location>
</feature>
<feature type="compositionally biased region" description="Low complexity" evidence="1">
    <location>
        <begin position="151"/>
        <end position="164"/>
    </location>
</feature>
<feature type="compositionally biased region" description="Acidic residues" evidence="1">
    <location>
        <begin position="649"/>
        <end position="668"/>
    </location>
</feature>
<proteinExistence type="predicted"/>
<feature type="region of interest" description="Disordered" evidence="1">
    <location>
        <begin position="933"/>
        <end position="995"/>
    </location>
</feature>
<evidence type="ECO:0000313" key="2">
    <source>
        <dbReference type="EMBL" id="KDE09545.1"/>
    </source>
</evidence>
<sequence>MFQPNLPNSAYAHHPMKGVFDFAAPSNSCTVAAPTIVLQSACVDLNSRPNPSAVRLRPVWAAPSLSVVPSWPLPLPSSSPARTVSLEWTMSRTSAVPAPTSSSSSSLPRTRQTRILDHLKAVKTSSSSSSSPRSKQQLAAFAPASSDSVMASTRASAASKSIAAKTRRSARSTRSTPEVESIQCAASAVVEQLPGKAPAAQRPRLQSHQALHEQHTSTDAHSQFLASTSTTKISTRSSGKHVFGNHVAQPVTASSFELAALPQQTPPSLPRVSTPTSSTMGGGETRGRRSLPIRSTRSAAPHLEITTTDHATLTFPSSGKKSPFSTLESPSKPSHVTTRARSHQRQSSASTSATTSTVATTVMPSPASSCSTQLAPPSTPPSRDGSFSVASAASTSKAGPSTPSSQQNVRLLAFSNPRSSASFVPELMPALGDIGVGSSSGTQRSFKDRSSLVAAHVEGMGRVALSRDILFEHLGSRTAERAIAAAAANSANAAAATEELPPLQFGKGAETSSDPIDFHAFRSAAPGRRRTPSYVPRRGGGKVGAHKIDARIGKVKSWLESDDEEDIENVEAVAWSGLPPRRVDDWGMDPHGIDREALISKRLEPEIEVHTGQESDADDSSAEVEQPRVRVGGKNITALLVSKKRRVQEDEDGNDAPADDEASDELVEESNKSQSSKGKRRAVESSCDCDEGEHTDLCPMRGADAAIVFGRPPKTPTLSHSEPMFSASSLSPRPTHYFLSSGPDMVLAPSPQASPSPRRRSHPSHPHSPANATVSVPVTPQFNQPRADYSPRSPLFYRGARMRMMSGQFEDPSQAHHTTGGWTAGWDGTNFGYEDPNSFPAISFQSSEEDEWHDLTMTPTRALGASSSFSWAETMLSPNASGRRSRLPSGVPLIGATSASQDFLGALHHDRVPSNGAFSATMASHVAQRLFSATSPTQSHQHLPGQTSSGYSSSASHQSALSHHRVPPTPFSARQHGRSTSQRRAPSSSSWLHPDSVLAPAPIIEKTRGYPLSPSPSAASDSPANLHGLSSTPMQVSSSAPVWPTTPNQHALSSGMAKSASGHEMDFVHSSMMFDDYMMS</sequence>
<dbReference type="OrthoDB" id="2526945at2759"/>
<reference evidence="2" key="2">
    <citation type="submission" date="2010-11" db="EMBL/GenBank/DDBJ databases">
        <authorList>
            <consortium name="The Broad Institute Genome Sequencing Platform"/>
            <person name="Earl A."/>
            <person name="Ward D."/>
            <person name="Feldgarden M."/>
            <person name="Gevers D."/>
            <person name="Butler R."/>
            <person name="Young S.K."/>
            <person name="Zeng Q."/>
            <person name="Gargeya S."/>
            <person name="Fitzgerald M."/>
            <person name="Haas B."/>
            <person name="Abouelleil A."/>
            <person name="Alvarado L."/>
            <person name="Arachchi H.M."/>
            <person name="Berlin A."/>
            <person name="Brown A."/>
            <person name="Chapman S.B."/>
            <person name="Chen Z."/>
            <person name="Dunbar C."/>
            <person name="Freedman E."/>
            <person name="Gearin G."/>
            <person name="Gellesch M."/>
            <person name="Goldberg J."/>
            <person name="Griggs A."/>
            <person name="Gujja S."/>
            <person name="Heilman E."/>
            <person name="Heiman D."/>
            <person name="Howarth C."/>
            <person name="Larson L."/>
            <person name="Lui A."/>
            <person name="MacDonald P.J.P."/>
            <person name="Mehta T."/>
            <person name="Montmayeur A."/>
            <person name="Murphy C."/>
            <person name="Neiman D."/>
            <person name="Pearson M."/>
            <person name="Priest M."/>
            <person name="Roberts A."/>
            <person name="Saif S."/>
            <person name="Shea T."/>
            <person name="Shenoy N."/>
            <person name="Sisk P."/>
            <person name="Stolte C."/>
            <person name="Sykes S."/>
            <person name="White J."/>
            <person name="Yandava C."/>
            <person name="Wortman J."/>
            <person name="Nusbaum C."/>
            <person name="Birren B."/>
        </authorList>
    </citation>
    <scope>NUCLEOTIDE SEQUENCE</scope>
    <source>
        <strain evidence="2">P1A1 Lamole</strain>
    </source>
</reference>
<gene>
    <name evidence="2" type="ORF">MVLG_00442</name>
</gene>
<feature type="region of interest" description="Disordered" evidence="1">
    <location>
        <begin position="645"/>
        <end position="692"/>
    </location>
</feature>
<evidence type="ECO:0000313" key="3">
    <source>
        <dbReference type="EnsemblFungi" id="MVLG_00442T0"/>
    </source>
</evidence>
<feature type="compositionally biased region" description="Polar residues" evidence="1">
    <location>
        <begin position="366"/>
        <end position="376"/>
    </location>
</feature>
<feature type="compositionally biased region" description="Low complexity" evidence="1">
    <location>
        <begin position="1015"/>
        <end position="1024"/>
    </location>
</feature>
<name>U5GZ36_USTV1</name>
<feature type="compositionally biased region" description="Low complexity" evidence="1">
    <location>
        <begin position="227"/>
        <end position="237"/>
    </location>
</feature>
<feature type="region of interest" description="Disordered" evidence="1">
    <location>
        <begin position="194"/>
        <end position="237"/>
    </location>
</feature>
<feature type="region of interest" description="Disordered" evidence="1">
    <location>
        <begin position="610"/>
        <end position="630"/>
    </location>
</feature>
<accession>U5GZ36</accession>
<feature type="compositionally biased region" description="Polar residues" evidence="1">
    <location>
        <begin position="388"/>
        <end position="407"/>
    </location>
</feature>
<feature type="compositionally biased region" description="Low complexity" evidence="1">
    <location>
        <begin position="948"/>
        <end position="961"/>
    </location>
</feature>
<dbReference type="InParanoid" id="U5GZ36"/>
<dbReference type="AlphaFoldDB" id="U5GZ36"/>
<feature type="region of interest" description="Disordered" evidence="1">
    <location>
        <begin position="744"/>
        <end position="791"/>
    </location>
</feature>
<reference evidence="2 4" key="3">
    <citation type="journal article" date="2015" name="BMC Genomics">
        <title>Sex and parasites: genomic and transcriptomic analysis of Microbotryum lychnidis-dioicae, the biotrophic and plant-castrating anther smut fungus.</title>
        <authorList>
            <person name="Perlin M.H."/>
            <person name="Amselem J."/>
            <person name="Fontanillas E."/>
            <person name="Toh S.S."/>
            <person name="Chen Z."/>
            <person name="Goldberg J."/>
            <person name="Duplessis S."/>
            <person name="Henrissat B."/>
            <person name="Young S."/>
            <person name="Zeng Q."/>
            <person name="Aguileta G."/>
            <person name="Petit E."/>
            <person name="Badouin H."/>
            <person name="Andrews J."/>
            <person name="Razeeq D."/>
            <person name="Gabaldon T."/>
            <person name="Quesneville H."/>
            <person name="Giraud T."/>
            <person name="Hood M.E."/>
            <person name="Schultz D.J."/>
            <person name="Cuomo C.A."/>
        </authorList>
    </citation>
    <scope>NUCLEOTIDE SEQUENCE [LARGE SCALE GENOMIC DNA]</scope>
    <source>
        <strain evidence="4">p1A1 Lamole</strain>
        <strain evidence="2">P1A1 Lamole</strain>
    </source>
</reference>